<gene>
    <name evidence="2" type="ORF">AFUS01_LOCUS46516</name>
</gene>
<organism evidence="2 3">
    <name type="scientific">Allacma fusca</name>
    <dbReference type="NCBI Taxonomy" id="39272"/>
    <lineage>
        <taxon>Eukaryota</taxon>
        <taxon>Metazoa</taxon>
        <taxon>Ecdysozoa</taxon>
        <taxon>Arthropoda</taxon>
        <taxon>Hexapoda</taxon>
        <taxon>Collembola</taxon>
        <taxon>Symphypleona</taxon>
        <taxon>Sminthuridae</taxon>
        <taxon>Allacma</taxon>
    </lineage>
</organism>
<name>A0A8J2LR24_9HEXA</name>
<dbReference type="AlphaFoldDB" id="A0A8J2LR24"/>
<dbReference type="EMBL" id="CAJVCH010571390">
    <property type="protein sequence ID" value="CAG7837394.1"/>
    <property type="molecule type" value="Genomic_DNA"/>
</dbReference>
<evidence type="ECO:0000256" key="1">
    <source>
        <dbReference type="SAM" id="Phobius"/>
    </source>
</evidence>
<comment type="caution">
    <text evidence="2">The sequence shown here is derived from an EMBL/GenBank/DDBJ whole genome shotgun (WGS) entry which is preliminary data.</text>
</comment>
<sequence length="93" mass="10876">MRPPCGQSRYRHIPIEDLFCFFPIRQSFVKNVFINQERKLEVRRRSGWGFWICSATVHVTLPIRVLVFFQVYGLGGAACQHLTLYLTVTDSQQ</sequence>
<evidence type="ECO:0000313" key="3">
    <source>
        <dbReference type="Proteomes" id="UP000708208"/>
    </source>
</evidence>
<protein>
    <submittedName>
        <fullName evidence="2">Uncharacterized protein</fullName>
    </submittedName>
</protein>
<feature type="transmembrane region" description="Helical" evidence="1">
    <location>
        <begin position="48"/>
        <end position="72"/>
    </location>
</feature>
<reference evidence="2" key="1">
    <citation type="submission" date="2021-06" db="EMBL/GenBank/DDBJ databases">
        <authorList>
            <person name="Hodson N. C."/>
            <person name="Mongue J. A."/>
            <person name="Jaron S. K."/>
        </authorList>
    </citation>
    <scope>NUCLEOTIDE SEQUENCE</scope>
</reference>
<accession>A0A8J2LR24</accession>
<dbReference type="Proteomes" id="UP000708208">
    <property type="component" value="Unassembled WGS sequence"/>
</dbReference>
<keyword evidence="1" id="KW-0812">Transmembrane</keyword>
<keyword evidence="1" id="KW-1133">Transmembrane helix</keyword>
<evidence type="ECO:0000313" key="2">
    <source>
        <dbReference type="EMBL" id="CAG7837394.1"/>
    </source>
</evidence>
<proteinExistence type="predicted"/>
<dbReference type="OrthoDB" id="6366481at2759"/>
<keyword evidence="1" id="KW-0472">Membrane</keyword>
<keyword evidence="3" id="KW-1185">Reference proteome</keyword>